<evidence type="ECO:0000313" key="1">
    <source>
        <dbReference type="EMBL" id="MRX42352.1"/>
    </source>
</evidence>
<gene>
    <name evidence="1" type="ORF">GJR97_01280</name>
</gene>
<name>A0A6L5QWW8_9MICO</name>
<reference evidence="1 2" key="1">
    <citation type="submission" date="2019-11" db="EMBL/GenBank/DDBJ databases">
        <title>Agromyces kandeliae sp. nov., isolated from mangrove soil.</title>
        <authorList>
            <person name="Wang R."/>
        </authorList>
    </citation>
    <scope>NUCLEOTIDE SEQUENCE [LARGE SCALE GENOMIC DNA]</scope>
    <source>
        <strain evidence="1 2">Q22</strain>
    </source>
</reference>
<keyword evidence="2" id="KW-1185">Reference proteome</keyword>
<organism evidence="1 2">
    <name type="scientific">Agromyces kandeliae</name>
    <dbReference type="NCBI Taxonomy" id="2666141"/>
    <lineage>
        <taxon>Bacteria</taxon>
        <taxon>Bacillati</taxon>
        <taxon>Actinomycetota</taxon>
        <taxon>Actinomycetes</taxon>
        <taxon>Micrococcales</taxon>
        <taxon>Microbacteriaceae</taxon>
        <taxon>Agromyces</taxon>
    </lineage>
</organism>
<dbReference type="EMBL" id="WKJD01000004">
    <property type="protein sequence ID" value="MRX42352.1"/>
    <property type="molecule type" value="Genomic_DNA"/>
</dbReference>
<dbReference type="RefSeq" id="WP_154344752.1">
    <property type="nucleotide sequence ID" value="NZ_WKJD01000004.1"/>
</dbReference>
<accession>A0A6L5QWW8</accession>
<sequence length="87" mass="9480">MLAHICPECDGEFFASRADAITCGPRCRQRAKRRRDAATLAARDARIRALVALQSATIREGMALLDMDAVRPELERLGAELDALLGA</sequence>
<protein>
    <submittedName>
        <fullName evidence="1">Uncharacterized protein</fullName>
    </submittedName>
</protein>
<proteinExistence type="predicted"/>
<dbReference type="Proteomes" id="UP000476511">
    <property type="component" value="Unassembled WGS sequence"/>
</dbReference>
<dbReference type="AlphaFoldDB" id="A0A6L5QWW8"/>
<evidence type="ECO:0000313" key="2">
    <source>
        <dbReference type="Proteomes" id="UP000476511"/>
    </source>
</evidence>
<comment type="caution">
    <text evidence="1">The sequence shown here is derived from an EMBL/GenBank/DDBJ whole genome shotgun (WGS) entry which is preliminary data.</text>
</comment>